<dbReference type="PROSITE" id="PS00889">
    <property type="entry name" value="CNMP_BINDING_2"/>
    <property type="match status" value="1"/>
</dbReference>
<dbReference type="HOGENOM" id="CLU_005746_12_2_1"/>
<dbReference type="AlphaFoldDB" id="A7SLM8"/>
<feature type="non-terminal residue" evidence="11">
    <location>
        <position position="1"/>
    </location>
</feature>
<dbReference type="InterPro" id="IPR000595">
    <property type="entry name" value="cNMP-bd_dom"/>
</dbReference>
<dbReference type="InterPro" id="IPR014710">
    <property type="entry name" value="RmlC-like_jellyroll"/>
</dbReference>
<dbReference type="InterPro" id="IPR018490">
    <property type="entry name" value="cNMP-bd_dom_sf"/>
</dbReference>
<keyword evidence="5" id="KW-0406">Ion transport</keyword>
<evidence type="ECO:0000256" key="9">
    <source>
        <dbReference type="SAM" id="Phobius"/>
    </source>
</evidence>
<reference evidence="11 12" key="1">
    <citation type="journal article" date="2007" name="Science">
        <title>Sea anemone genome reveals ancestral eumetazoan gene repertoire and genomic organization.</title>
        <authorList>
            <person name="Putnam N.H."/>
            <person name="Srivastava M."/>
            <person name="Hellsten U."/>
            <person name="Dirks B."/>
            <person name="Chapman J."/>
            <person name="Salamov A."/>
            <person name="Terry A."/>
            <person name="Shapiro H."/>
            <person name="Lindquist E."/>
            <person name="Kapitonov V.V."/>
            <person name="Jurka J."/>
            <person name="Genikhovich G."/>
            <person name="Grigoriev I.V."/>
            <person name="Lucas S.M."/>
            <person name="Steele R.E."/>
            <person name="Finnerty J.R."/>
            <person name="Technau U."/>
            <person name="Martindale M.Q."/>
            <person name="Rokhsar D.S."/>
        </authorList>
    </citation>
    <scope>NUCLEOTIDE SEQUENCE [LARGE SCALE GENOMIC DNA]</scope>
    <source>
        <strain evidence="12">CH2 X CH6</strain>
    </source>
</reference>
<dbReference type="PROSITE" id="PS00888">
    <property type="entry name" value="CNMP_BINDING_1"/>
    <property type="match status" value="1"/>
</dbReference>
<dbReference type="GO" id="GO:0005886">
    <property type="term" value="C:plasma membrane"/>
    <property type="evidence" value="ECO:0000318"/>
    <property type="project" value="GO_Central"/>
</dbReference>
<keyword evidence="7" id="KW-1071">Ligand-gated ion channel</keyword>
<dbReference type="GO" id="GO:0098655">
    <property type="term" value="P:monoatomic cation transmembrane transport"/>
    <property type="evidence" value="ECO:0000318"/>
    <property type="project" value="GO_Central"/>
</dbReference>
<evidence type="ECO:0000259" key="10">
    <source>
        <dbReference type="PROSITE" id="PS50042"/>
    </source>
</evidence>
<dbReference type="PANTHER" id="PTHR45638:SF11">
    <property type="entry name" value="CYCLIC NUCLEOTIDE-GATED CATION CHANNEL SUBUNIT A"/>
    <property type="match status" value="1"/>
</dbReference>
<proteinExistence type="predicted"/>
<dbReference type="GO" id="GO:0005249">
    <property type="term" value="F:voltage-gated potassium channel activity"/>
    <property type="evidence" value="ECO:0007669"/>
    <property type="project" value="InterPro"/>
</dbReference>
<dbReference type="Pfam" id="PF00027">
    <property type="entry name" value="cNMP_binding"/>
    <property type="match status" value="1"/>
</dbReference>
<name>A7SLM8_NEMVE</name>
<feature type="transmembrane region" description="Helical" evidence="9">
    <location>
        <begin position="136"/>
        <end position="160"/>
    </location>
</feature>
<evidence type="ECO:0000256" key="4">
    <source>
        <dbReference type="ARBA" id="ARBA00022989"/>
    </source>
</evidence>
<sequence>SGDRLYFWLLVVSLAVLYNCWAIILRTAFPQINDKITYIWLILDYSCDLIYIADILVSMRTGFLEEGILQTCSTKMRRHYLHTYEFYLDAGALIPLDIAYIFIEHEPAFRINRILKFHRFWHFLDRTESRTTFPNVVRLASLVQFILLIIHWNACIYFIVSREIGFGSDVWVYPGVRQEILNSSENTISRMYIYSFYWSTLTLTTIGEVPPPYSEVEYIIVTLDYLIGVLLFATIVGNVGNIITNLNATRLDFQNKMDGIKAYMRFHKIPQHLQRRVIKWFDYLWTYKKHPDEEEILLSLPDKLRAEIAINVHLDSLRKVAIFQDCEAGFLCELVLRLRSQLFSPGDYVCRKGEVGREMYIVNRGKLEVVSEHGTKIYAVLEAGSYFGEISVLSMSSAGNRRTASVRSVGYTELFCLAKNDLMEVLDEYPNIKEKIEKIAKEKL</sequence>
<evidence type="ECO:0000256" key="8">
    <source>
        <dbReference type="ARBA" id="ARBA00023303"/>
    </source>
</evidence>
<dbReference type="Pfam" id="PF00520">
    <property type="entry name" value="Ion_trans"/>
    <property type="match status" value="1"/>
</dbReference>
<evidence type="ECO:0000256" key="1">
    <source>
        <dbReference type="ARBA" id="ARBA00004141"/>
    </source>
</evidence>
<dbReference type="FunFam" id="2.60.120.10:FF:000002">
    <property type="entry name" value="Cyclic nucleotide gated channel alpha 1a"/>
    <property type="match status" value="1"/>
</dbReference>
<dbReference type="SUPFAM" id="SSF81324">
    <property type="entry name" value="Voltage-gated potassium channels"/>
    <property type="match status" value="1"/>
</dbReference>
<dbReference type="Proteomes" id="UP000001593">
    <property type="component" value="Unassembled WGS sequence"/>
</dbReference>
<evidence type="ECO:0000313" key="11">
    <source>
        <dbReference type="EMBL" id="EDO35393.1"/>
    </source>
</evidence>
<feature type="transmembrane region" description="Helical" evidence="9">
    <location>
        <begin position="218"/>
        <end position="240"/>
    </location>
</feature>
<feature type="domain" description="Cyclic nucleotide-binding" evidence="10">
    <location>
        <begin position="322"/>
        <end position="435"/>
    </location>
</feature>
<dbReference type="InterPro" id="IPR018488">
    <property type="entry name" value="cNMP-bd_CS"/>
</dbReference>
<comment type="subcellular location">
    <subcellularLocation>
        <location evidence="1">Membrane</location>
        <topology evidence="1">Multi-pass membrane protein</topology>
    </subcellularLocation>
</comment>
<dbReference type="InterPro" id="IPR050866">
    <property type="entry name" value="CNG_cation_channel"/>
</dbReference>
<evidence type="ECO:0000256" key="7">
    <source>
        <dbReference type="ARBA" id="ARBA00023286"/>
    </source>
</evidence>
<dbReference type="eggNOG" id="KOG0500">
    <property type="taxonomic scope" value="Eukaryota"/>
</dbReference>
<dbReference type="PRINTS" id="PR01463">
    <property type="entry name" value="EAGCHANLFMLY"/>
</dbReference>
<dbReference type="Gene3D" id="1.10.287.70">
    <property type="match status" value="1"/>
</dbReference>
<dbReference type="InterPro" id="IPR003938">
    <property type="entry name" value="K_chnl_volt-dep_EAG/ELK/ERG"/>
</dbReference>
<keyword evidence="8" id="KW-0407">Ion channel</keyword>
<keyword evidence="6 9" id="KW-0472">Membrane</keyword>
<dbReference type="InParanoid" id="A7SLM8"/>
<keyword evidence="3 9" id="KW-0812">Transmembrane</keyword>
<dbReference type="OrthoDB" id="421226at2759"/>
<evidence type="ECO:0000256" key="6">
    <source>
        <dbReference type="ARBA" id="ARBA00023136"/>
    </source>
</evidence>
<dbReference type="STRING" id="45351.A7SLM8"/>
<accession>A7SLM8</accession>
<dbReference type="GO" id="GO:0005223">
    <property type="term" value="F:intracellularly cGMP-activated cation channel activity"/>
    <property type="evidence" value="ECO:0000318"/>
    <property type="project" value="GO_Central"/>
</dbReference>
<protein>
    <recommendedName>
        <fullName evidence="10">Cyclic nucleotide-binding domain-containing protein</fullName>
    </recommendedName>
</protein>
<dbReference type="PhylomeDB" id="A7SLM8"/>
<dbReference type="Gene3D" id="1.10.287.630">
    <property type="entry name" value="Helix hairpin bin"/>
    <property type="match status" value="1"/>
</dbReference>
<keyword evidence="2" id="KW-0813">Transport</keyword>
<dbReference type="FunCoup" id="A7SLM8">
    <property type="interactions" value="59"/>
</dbReference>
<dbReference type="SUPFAM" id="SSF51206">
    <property type="entry name" value="cAMP-binding domain-like"/>
    <property type="match status" value="1"/>
</dbReference>
<feature type="transmembrane region" description="Helical" evidence="9">
    <location>
        <begin position="6"/>
        <end position="25"/>
    </location>
</feature>
<dbReference type="CDD" id="cd00038">
    <property type="entry name" value="CAP_ED"/>
    <property type="match status" value="1"/>
</dbReference>
<evidence type="ECO:0000313" key="12">
    <source>
        <dbReference type="Proteomes" id="UP000001593"/>
    </source>
</evidence>
<dbReference type="Gene3D" id="2.60.120.10">
    <property type="entry name" value="Jelly Rolls"/>
    <property type="match status" value="1"/>
</dbReference>
<feature type="non-terminal residue" evidence="11">
    <location>
        <position position="444"/>
    </location>
</feature>
<evidence type="ECO:0000256" key="5">
    <source>
        <dbReference type="ARBA" id="ARBA00023065"/>
    </source>
</evidence>
<organism evidence="11 12">
    <name type="scientific">Nematostella vectensis</name>
    <name type="common">Starlet sea anemone</name>
    <dbReference type="NCBI Taxonomy" id="45351"/>
    <lineage>
        <taxon>Eukaryota</taxon>
        <taxon>Metazoa</taxon>
        <taxon>Cnidaria</taxon>
        <taxon>Anthozoa</taxon>
        <taxon>Hexacorallia</taxon>
        <taxon>Actiniaria</taxon>
        <taxon>Edwardsiidae</taxon>
        <taxon>Nematostella</taxon>
    </lineage>
</organism>
<evidence type="ECO:0000256" key="2">
    <source>
        <dbReference type="ARBA" id="ARBA00022448"/>
    </source>
</evidence>
<dbReference type="FunFam" id="1.10.287.70:FF:000072">
    <property type="entry name" value="Cyclic nucleotide gated channel beta 3"/>
    <property type="match status" value="1"/>
</dbReference>
<dbReference type="InterPro" id="IPR005821">
    <property type="entry name" value="Ion_trans_dom"/>
</dbReference>
<dbReference type="KEGG" id="nve:5506798"/>
<gene>
    <name evidence="11" type="ORF">NEMVEDRAFT_v1g21809</name>
</gene>
<dbReference type="OMA" id="TTIHGNE"/>
<keyword evidence="12" id="KW-1185">Reference proteome</keyword>
<dbReference type="GO" id="GO:0017071">
    <property type="term" value="C:intracellular cyclic nucleotide activated cation channel complex"/>
    <property type="evidence" value="ECO:0000318"/>
    <property type="project" value="GO_Central"/>
</dbReference>
<dbReference type="FunFam" id="1.10.287.630:FF:000001">
    <property type="entry name" value="Cyclic nucleotide-gated channel alpha 3"/>
    <property type="match status" value="1"/>
</dbReference>
<dbReference type="PANTHER" id="PTHR45638">
    <property type="entry name" value="CYCLIC NUCLEOTIDE-GATED CATION CHANNEL SUBUNIT A"/>
    <property type="match status" value="1"/>
</dbReference>
<dbReference type="EMBL" id="DS469700">
    <property type="protein sequence ID" value="EDO35393.1"/>
    <property type="molecule type" value="Genomic_DNA"/>
</dbReference>
<dbReference type="SMART" id="SM00100">
    <property type="entry name" value="cNMP"/>
    <property type="match status" value="1"/>
</dbReference>
<evidence type="ECO:0000256" key="3">
    <source>
        <dbReference type="ARBA" id="ARBA00022692"/>
    </source>
</evidence>
<keyword evidence="4 9" id="KW-1133">Transmembrane helix</keyword>
<dbReference type="PROSITE" id="PS50042">
    <property type="entry name" value="CNMP_BINDING_3"/>
    <property type="match status" value="1"/>
</dbReference>